<dbReference type="SUPFAM" id="SSF50022">
    <property type="entry name" value="ISP domain"/>
    <property type="match status" value="1"/>
</dbReference>
<evidence type="ECO:0000256" key="3">
    <source>
        <dbReference type="ARBA" id="ARBA00023004"/>
    </source>
</evidence>
<dbReference type="GO" id="GO:0046872">
    <property type="term" value="F:metal ion binding"/>
    <property type="evidence" value="ECO:0007669"/>
    <property type="project" value="UniProtKB-KW"/>
</dbReference>
<keyword evidence="2" id="KW-0479">Metal-binding</keyword>
<dbReference type="AlphaFoldDB" id="A0A919JWD2"/>
<feature type="domain" description="Rieske" evidence="5">
    <location>
        <begin position="31"/>
        <end position="125"/>
    </location>
</feature>
<name>A0A919JWD2_9ACTN</name>
<evidence type="ECO:0000313" key="6">
    <source>
        <dbReference type="EMBL" id="GIE94667.1"/>
    </source>
</evidence>
<dbReference type="PANTHER" id="PTHR21496">
    <property type="entry name" value="FERREDOXIN-RELATED"/>
    <property type="match status" value="1"/>
</dbReference>
<dbReference type="GO" id="GO:0016705">
    <property type="term" value="F:oxidoreductase activity, acting on paired donors, with incorporation or reduction of molecular oxygen"/>
    <property type="evidence" value="ECO:0007669"/>
    <property type="project" value="UniProtKB-ARBA"/>
</dbReference>
<keyword evidence="7" id="KW-1185">Reference proteome</keyword>
<keyword evidence="4" id="KW-0411">Iron-sulfur</keyword>
<gene>
    <name evidence="6" type="ORF">Ari01nite_21320</name>
</gene>
<dbReference type="InterPro" id="IPR036922">
    <property type="entry name" value="Rieske_2Fe-2S_sf"/>
</dbReference>
<dbReference type="Proteomes" id="UP000636960">
    <property type="component" value="Unassembled WGS sequence"/>
</dbReference>
<dbReference type="Pfam" id="PF00355">
    <property type="entry name" value="Rieske"/>
    <property type="match status" value="1"/>
</dbReference>
<dbReference type="GO" id="GO:0051537">
    <property type="term" value="F:2 iron, 2 sulfur cluster binding"/>
    <property type="evidence" value="ECO:0007669"/>
    <property type="project" value="UniProtKB-KW"/>
</dbReference>
<proteinExistence type="predicted"/>
<evidence type="ECO:0000256" key="1">
    <source>
        <dbReference type="ARBA" id="ARBA00022714"/>
    </source>
</evidence>
<keyword evidence="3" id="KW-0408">Iron</keyword>
<dbReference type="EMBL" id="BOMV01000016">
    <property type="protein sequence ID" value="GIE94667.1"/>
    <property type="molecule type" value="Genomic_DNA"/>
</dbReference>
<dbReference type="PANTHER" id="PTHR21496:SF23">
    <property type="entry name" value="3-PHENYLPROPIONATE_CINNAMIC ACID DIOXYGENASE FERREDOXIN SUBUNIT"/>
    <property type="match status" value="1"/>
</dbReference>
<evidence type="ECO:0000259" key="5">
    <source>
        <dbReference type="PROSITE" id="PS51296"/>
    </source>
</evidence>
<evidence type="ECO:0000313" key="7">
    <source>
        <dbReference type="Proteomes" id="UP000636960"/>
    </source>
</evidence>
<dbReference type="GO" id="GO:0004497">
    <property type="term" value="F:monooxygenase activity"/>
    <property type="evidence" value="ECO:0007669"/>
    <property type="project" value="UniProtKB-ARBA"/>
</dbReference>
<keyword evidence="1" id="KW-0001">2Fe-2S</keyword>
<dbReference type="InterPro" id="IPR017941">
    <property type="entry name" value="Rieske_2Fe-2S"/>
</dbReference>
<accession>A0A919JWD2</accession>
<comment type="caution">
    <text evidence="6">The sequence shown here is derived from an EMBL/GenBank/DDBJ whole genome shotgun (WGS) entry which is preliminary data.</text>
</comment>
<organism evidence="6 7">
    <name type="scientific">Paractinoplanes rishiriensis</name>
    <dbReference type="NCBI Taxonomy" id="1050105"/>
    <lineage>
        <taxon>Bacteria</taxon>
        <taxon>Bacillati</taxon>
        <taxon>Actinomycetota</taxon>
        <taxon>Actinomycetes</taxon>
        <taxon>Micromonosporales</taxon>
        <taxon>Micromonosporaceae</taxon>
        <taxon>Paractinoplanes</taxon>
    </lineage>
</organism>
<evidence type="ECO:0000256" key="2">
    <source>
        <dbReference type="ARBA" id="ARBA00022723"/>
    </source>
</evidence>
<reference evidence="6" key="1">
    <citation type="submission" date="2021-01" db="EMBL/GenBank/DDBJ databases">
        <title>Whole genome shotgun sequence of Actinoplanes rishiriensis NBRC 108556.</title>
        <authorList>
            <person name="Komaki H."/>
            <person name="Tamura T."/>
        </authorList>
    </citation>
    <scope>NUCLEOTIDE SEQUENCE</scope>
    <source>
        <strain evidence="6">NBRC 108556</strain>
    </source>
</reference>
<protein>
    <recommendedName>
        <fullName evidence="5">Rieske domain-containing protein</fullName>
    </recommendedName>
</protein>
<evidence type="ECO:0000256" key="4">
    <source>
        <dbReference type="ARBA" id="ARBA00023014"/>
    </source>
</evidence>
<dbReference type="Gene3D" id="2.102.10.10">
    <property type="entry name" value="Rieske [2Fe-2S] iron-sulphur domain"/>
    <property type="match status" value="1"/>
</dbReference>
<sequence length="127" mass="13563">MEGARRARYPWSVPDIAAADRAAPGSGARMTPLGSIHDIPLGEGRTYAIDGDMVAVFRLRDGSVRALSAVCPHQGGPLADGQIDLQQVVCPLHLYAWDLTTGCSRSGLPPVATYPVRVDNDQILLEL</sequence>
<dbReference type="PROSITE" id="PS51296">
    <property type="entry name" value="RIESKE"/>
    <property type="match status" value="1"/>
</dbReference>